<reference evidence="1" key="1">
    <citation type="journal article" date="2021" name="Proc. Natl. Acad. Sci. U.S.A.">
        <title>A Catalog of Tens of Thousands of Viruses from Human Metagenomes Reveals Hidden Associations with Chronic Diseases.</title>
        <authorList>
            <person name="Tisza M.J."/>
            <person name="Buck C.B."/>
        </authorList>
    </citation>
    <scope>NUCLEOTIDE SEQUENCE</scope>
    <source>
        <strain evidence="1">CtPuP5</strain>
    </source>
</reference>
<sequence length="83" mass="10255">MSKYSRTRKAICRISGLNYWIIDRETLKKQKCKTWKESYKERRKVAILFYGYNPSILFYNNKMVKFPCKYKDAIQKFEIWRIV</sequence>
<name>A0A8S5L9V2_9CAUD</name>
<proteinExistence type="predicted"/>
<organism evidence="1">
    <name type="scientific">Myoviridae sp. ctPuP5</name>
    <dbReference type="NCBI Taxonomy" id="2823543"/>
    <lineage>
        <taxon>Viruses</taxon>
        <taxon>Duplodnaviria</taxon>
        <taxon>Heunggongvirae</taxon>
        <taxon>Uroviricota</taxon>
        <taxon>Caudoviricetes</taxon>
    </lineage>
</organism>
<protein>
    <submittedName>
        <fullName evidence="1">Uncharacterized protein</fullName>
    </submittedName>
</protein>
<accession>A0A8S5L9V2</accession>
<evidence type="ECO:0000313" key="1">
    <source>
        <dbReference type="EMBL" id="DAD66657.1"/>
    </source>
</evidence>
<dbReference type="EMBL" id="BK014662">
    <property type="protein sequence ID" value="DAD66657.1"/>
    <property type="molecule type" value="Genomic_DNA"/>
</dbReference>